<feature type="region of interest" description="Disordered" evidence="1">
    <location>
        <begin position="22"/>
        <end position="42"/>
    </location>
</feature>
<evidence type="ECO:0000313" key="3">
    <source>
        <dbReference type="Proteomes" id="UP000736672"/>
    </source>
</evidence>
<comment type="caution">
    <text evidence="2">The sequence shown here is derived from an EMBL/GenBank/DDBJ whole genome shotgun (WGS) entry which is preliminary data.</text>
</comment>
<dbReference type="Proteomes" id="UP000736672">
    <property type="component" value="Unassembled WGS sequence"/>
</dbReference>
<evidence type="ECO:0000313" key="2">
    <source>
        <dbReference type="EMBL" id="KAH7272503.1"/>
    </source>
</evidence>
<evidence type="ECO:0000256" key="1">
    <source>
        <dbReference type="SAM" id="MobiDB-lite"/>
    </source>
</evidence>
<gene>
    <name evidence="2" type="ORF">B0J15DRAFT_179702</name>
</gene>
<proteinExistence type="predicted"/>
<name>A0A9P9L1I9_FUSSL</name>
<dbReference type="AlphaFoldDB" id="A0A9P9L1I9"/>
<accession>A0A9P9L1I9</accession>
<keyword evidence="3" id="KW-1185">Reference proteome</keyword>
<dbReference type="EMBL" id="JAGTJS010000003">
    <property type="protein sequence ID" value="KAH7272503.1"/>
    <property type="molecule type" value="Genomic_DNA"/>
</dbReference>
<sequence length="200" mass="22381">MEPLLDRSGALSVSVFGTGRRPLVKIRPGPNDRRPRGPSSNGGNLAAWYLAWRRSSAEYRRKQALETRPPPLCRNRNSGQLWPPHQSFANRPSQLPEPFGSLCVALCRKQACCMDAYLRLVGRHAVCSPSSHHISHLWLSWGAANVNPLSWACFCEASCGRPRGLRLRGCFRHSSQLHQAQTWLQSFHPSIHPAYGLGPR</sequence>
<reference evidence="2" key="1">
    <citation type="journal article" date="2021" name="Nat. Commun.">
        <title>Genetic determinants of endophytism in the Arabidopsis root mycobiome.</title>
        <authorList>
            <person name="Mesny F."/>
            <person name="Miyauchi S."/>
            <person name="Thiergart T."/>
            <person name="Pickel B."/>
            <person name="Atanasova L."/>
            <person name="Karlsson M."/>
            <person name="Huettel B."/>
            <person name="Barry K.W."/>
            <person name="Haridas S."/>
            <person name="Chen C."/>
            <person name="Bauer D."/>
            <person name="Andreopoulos W."/>
            <person name="Pangilinan J."/>
            <person name="LaButti K."/>
            <person name="Riley R."/>
            <person name="Lipzen A."/>
            <person name="Clum A."/>
            <person name="Drula E."/>
            <person name="Henrissat B."/>
            <person name="Kohler A."/>
            <person name="Grigoriev I.V."/>
            <person name="Martin F.M."/>
            <person name="Hacquard S."/>
        </authorList>
    </citation>
    <scope>NUCLEOTIDE SEQUENCE</scope>
    <source>
        <strain evidence="2">FSSC 5 MPI-SDFR-AT-0091</strain>
    </source>
</reference>
<protein>
    <submittedName>
        <fullName evidence="2">Uncharacterized protein</fullName>
    </submittedName>
</protein>
<organism evidence="2 3">
    <name type="scientific">Fusarium solani</name>
    <name type="common">Filamentous fungus</name>
    <dbReference type="NCBI Taxonomy" id="169388"/>
    <lineage>
        <taxon>Eukaryota</taxon>
        <taxon>Fungi</taxon>
        <taxon>Dikarya</taxon>
        <taxon>Ascomycota</taxon>
        <taxon>Pezizomycotina</taxon>
        <taxon>Sordariomycetes</taxon>
        <taxon>Hypocreomycetidae</taxon>
        <taxon>Hypocreales</taxon>
        <taxon>Nectriaceae</taxon>
        <taxon>Fusarium</taxon>
        <taxon>Fusarium solani species complex</taxon>
    </lineage>
</organism>